<proteinExistence type="predicted"/>
<dbReference type="AlphaFoldDB" id="A0A1F7Y0X2"/>
<protein>
    <recommendedName>
        <fullName evidence="3">RRM domain-containing protein</fullName>
    </recommendedName>
</protein>
<dbReference type="InterPro" id="IPR052462">
    <property type="entry name" value="SLIRP/GR-RBP-like"/>
</dbReference>
<dbReference type="PANTHER" id="PTHR48027">
    <property type="entry name" value="HETEROGENEOUS NUCLEAR RIBONUCLEOPROTEIN 87F-RELATED"/>
    <property type="match status" value="1"/>
</dbReference>
<keyword evidence="1" id="KW-0694">RNA-binding</keyword>
<dbReference type="Gene3D" id="3.30.70.330">
    <property type="match status" value="1"/>
</dbReference>
<feature type="region of interest" description="Disordered" evidence="2">
    <location>
        <begin position="64"/>
        <end position="116"/>
    </location>
</feature>
<gene>
    <name evidence="4" type="ORF">A2771_04295</name>
</gene>
<dbReference type="SMART" id="SM00360">
    <property type="entry name" value="RRM"/>
    <property type="match status" value="1"/>
</dbReference>
<evidence type="ECO:0000256" key="2">
    <source>
        <dbReference type="SAM" id="MobiDB-lite"/>
    </source>
</evidence>
<comment type="caution">
    <text evidence="4">The sequence shown here is derived from an EMBL/GenBank/DDBJ whole genome shotgun (WGS) entry which is preliminary data.</text>
</comment>
<dbReference type="InterPro" id="IPR048289">
    <property type="entry name" value="RRM2_NsCP33-like"/>
</dbReference>
<reference evidence="4 5" key="1">
    <citation type="journal article" date="2016" name="Nat. Commun.">
        <title>Thousands of microbial genomes shed light on interconnected biogeochemical processes in an aquifer system.</title>
        <authorList>
            <person name="Anantharaman K."/>
            <person name="Brown C.T."/>
            <person name="Hug L.A."/>
            <person name="Sharon I."/>
            <person name="Castelle C.J."/>
            <person name="Probst A.J."/>
            <person name="Thomas B.C."/>
            <person name="Singh A."/>
            <person name="Wilkins M.J."/>
            <person name="Karaoz U."/>
            <person name="Brodie E.L."/>
            <person name="Williams K.H."/>
            <person name="Hubbard S.S."/>
            <person name="Banfield J.F."/>
        </authorList>
    </citation>
    <scope>NUCLEOTIDE SEQUENCE [LARGE SCALE GENOMIC DNA]</scope>
</reference>
<dbReference type="InterPro" id="IPR012677">
    <property type="entry name" value="Nucleotide-bd_a/b_plait_sf"/>
</dbReference>
<dbReference type="Pfam" id="PF00076">
    <property type="entry name" value="RRM_1"/>
    <property type="match status" value="1"/>
</dbReference>
<feature type="compositionally biased region" description="Basic and acidic residues" evidence="2">
    <location>
        <begin position="96"/>
        <end position="105"/>
    </location>
</feature>
<evidence type="ECO:0000259" key="3">
    <source>
        <dbReference type="PROSITE" id="PS50102"/>
    </source>
</evidence>
<dbReference type="GO" id="GO:0003723">
    <property type="term" value="F:RNA binding"/>
    <property type="evidence" value="ECO:0007669"/>
    <property type="project" value="UniProtKB-KW"/>
</dbReference>
<evidence type="ECO:0000313" key="5">
    <source>
        <dbReference type="Proteomes" id="UP000176741"/>
    </source>
</evidence>
<dbReference type="Proteomes" id="UP000176741">
    <property type="component" value="Unassembled WGS sequence"/>
</dbReference>
<dbReference type="InterPro" id="IPR035979">
    <property type="entry name" value="RBD_domain_sf"/>
</dbReference>
<evidence type="ECO:0000313" key="4">
    <source>
        <dbReference type="EMBL" id="OGM20942.1"/>
    </source>
</evidence>
<dbReference type="EMBL" id="MGGD01000023">
    <property type="protein sequence ID" value="OGM20942.1"/>
    <property type="molecule type" value="Genomic_DNA"/>
</dbReference>
<feature type="compositionally biased region" description="Basic and acidic residues" evidence="2">
    <location>
        <begin position="69"/>
        <end position="87"/>
    </location>
</feature>
<dbReference type="CDD" id="cd21608">
    <property type="entry name" value="RRM2_NsCP33_like"/>
    <property type="match status" value="1"/>
</dbReference>
<name>A0A1F7Y0X2_9BACT</name>
<accession>A0A1F7Y0X2</accession>
<sequence length="116" mass="12992">MAKRLFVGGLPYGVDDSQLRDLFSQVGPVASASVISDKYSGRSKGFGFVEMESDEDADKAIQTLNGTEIEGRKIAVNEARPRPEPSDRNYQPRQDYGGDRRRSYGDSRQGQRRGRY</sequence>
<feature type="domain" description="RRM" evidence="3">
    <location>
        <begin position="3"/>
        <end position="81"/>
    </location>
</feature>
<organism evidence="4 5">
    <name type="scientific">Candidatus Woesebacteria bacterium RIFCSPHIGHO2_01_FULL_38_26b</name>
    <dbReference type="NCBI Taxonomy" id="1802491"/>
    <lineage>
        <taxon>Bacteria</taxon>
        <taxon>Candidatus Woeseibacteriota</taxon>
    </lineage>
</organism>
<dbReference type="SUPFAM" id="SSF54928">
    <property type="entry name" value="RNA-binding domain, RBD"/>
    <property type="match status" value="1"/>
</dbReference>
<evidence type="ECO:0000256" key="1">
    <source>
        <dbReference type="ARBA" id="ARBA00022884"/>
    </source>
</evidence>
<dbReference type="PROSITE" id="PS50102">
    <property type="entry name" value="RRM"/>
    <property type="match status" value="1"/>
</dbReference>
<dbReference type="InterPro" id="IPR000504">
    <property type="entry name" value="RRM_dom"/>
</dbReference>